<accession>A0ABT3JGN9</accession>
<sequence length="141" mass="15003">MIAKLLCVAAAIANAQLESAPAQQVVVQGSAAKPAIERILQADNLDVEQLPADEVAARMAEITRGAAPAEFWAAYQAHVRAWQDYAAAKARARSAAAGDPDGQVDGRAIADARGRINRTFDAVKTIAKRYGAWPPRTPTRL</sequence>
<gene>
    <name evidence="1" type="ORF">OMW55_10460</name>
</gene>
<name>A0ABT3JGN9_9SPHN</name>
<dbReference type="EMBL" id="JAPDOB010000002">
    <property type="protein sequence ID" value="MCW3798223.1"/>
    <property type="molecule type" value="Genomic_DNA"/>
</dbReference>
<evidence type="ECO:0000313" key="1">
    <source>
        <dbReference type="EMBL" id="MCW3798223.1"/>
    </source>
</evidence>
<reference evidence="1 2" key="1">
    <citation type="submission" date="2022-10" db="EMBL/GenBank/DDBJ databases">
        <title>Sphingomonas sp.</title>
        <authorList>
            <person name="Jin C."/>
        </authorList>
    </citation>
    <scope>NUCLEOTIDE SEQUENCE [LARGE SCALE GENOMIC DNA]</scope>
    <source>
        <strain evidence="1 2">BN140010</strain>
    </source>
</reference>
<organism evidence="1 2">
    <name type="scientific">Sphingomonas arvum</name>
    <dbReference type="NCBI Taxonomy" id="2992113"/>
    <lineage>
        <taxon>Bacteria</taxon>
        <taxon>Pseudomonadati</taxon>
        <taxon>Pseudomonadota</taxon>
        <taxon>Alphaproteobacteria</taxon>
        <taxon>Sphingomonadales</taxon>
        <taxon>Sphingomonadaceae</taxon>
        <taxon>Sphingomonas</taxon>
    </lineage>
</organism>
<keyword evidence="2" id="KW-1185">Reference proteome</keyword>
<comment type="caution">
    <text evidence="1">The sequence shown here is derived from an EMBL/GenBank/DDBJ whole genome shotgun (WGS) entry which is preliminary data.</text>
</comment>
<dbReference type="Proteomes" id="UP001526246">
    <property type="component" value="Unassembled WGS sequence"/>
</dbReference>
<proteinExistence type="predicted"/>
<dbReference type="RefSeq" id="WP_264882963.1">
    <property type="nucleotide sequence ID" value="NZ_JAPDOB010000002.1"/>
</dbReference>
<evidence type="ECO:0000313" key="2">
    <source>
        <dbReference type="Proteomes" id="UP001526246"/>
    </source>
</evidence>
<protein>
    <submittedName>
        <fullName evidence="1">Uncharacterized protein</fullName>
    </submittedName>
</protein>